<gene>
    <name evidence="4" type="ORF">F3Y22_tig00010533pilonHSYRG00404</name>
</gene>
<reference evidence="4" key="1">
    <citation type="submission" date="2019-09" db="EMBL/GenBank/DDBJ databases">
        <title>Draft genome information of white flower Hibiscus syriacus.</title>
        <authorList>
            <person name="Kim Y.-M."/>
        </authorList>
    </citation>
    <scope>NUCLEOTIDE SEQUENCE [LARGE SCALE GENOMIC DNA]</scope>
    <source>
        <strain evidence="4">YM2019G1</strain>
    </source>
</reference>
<feature type="compositionally biased region" description="Polar residues" evidence="1">
    <location>
        <begin position="485"/>
        <end position="499"/>
    </location>
</feature>
<name>A0A6A3C6P7_HIBSY</name>
<dbReference type="InterPro" id="IPR038943">
    <property type="entry name" value="PLDrp1-like"/>
</dbReference>
<feature type="compositionally biased region" description="Low complexity" evidence="1">
    <location>
        <begin position="516"/>
        <end position="525"/>
    </location>
</feature>
<comment type="caution">
    <text evidence="4">The sequence shown here is derived from an EMBL/GenBank/DDBJ whole genome shotgun (WGS) entry which is preliminary data.</text>
</comment>
<dbReference type="GO" id="GO:0070300">
    <property type="term" value="F:phosphatidic acid binding"/>
    <property type="evidence" value="ECO:0007669"/>
    <property type="project" value="InterPro"/>
</dbReference>
<sequence>MRHYVTLWPQFSTMDYPPSCFPHLRVFQPHKLAYRLQPSVFLGHSSQHDGYQCLAPDRRVYVSRYVIFDEHVVPFVVLVPKTNCFKWCGCAKSFSSCYGAGKHTLGALNQLDGVASGASPALFLSGTSHNSSVNTLERTFLAQKTLVDDEPYWVTHSLQSPLRKEAVFAEYDALVKNGARTTTNRSHDFWVTVSKTTTVKVILSLVVARGWSLRQVDVNNAFLNGDLSEVVFMAQLPGFEHVANDESRLVCRLRNALYGLRQAHRMWYSRLRQFLMSLGFHGTSVDASLFVQLTCGALQRDAGQLVLRQRQFVREPLQRMGMLGAKPTATPMVVSPKLTRDVRQPLSNSATASICKKESPNFSLALPLNLLPANYPDHEPLMAYCSSTYYEANFAPCYVACEPEIVRSNVAYSFTEPNYVEYALNPSGDDYGTIKTRFIVSYSVSEFNEPAFDEYDPTPYGGGYDPVATYGKPLPPSEKICYPRSSPQDPNDQTSNKLSHVSIESPDAKESNLATKAKQQQQSKIRSSKLRAARKMLIEHETRVSQIPPGYGLEAMDLCESLFGHWPCLARAKREDDYYRNRYGPHGVCGKWSDENCPWEEETADYLFGNPYPYGERWSYGGVYEHPMFNYERHYEGQLVSRQMEYQEEHSWLN</sequence>
<dbReference type="AlphaFoldDB" id="A0A6A3C6P7"/>
<accession>A0A6A3C6P7</accession>
<dbReference type="PANTHER" id="PTHR33971">
    <property type="entry name" value="OS06G0232000 PROTEIN"/>
    <property type="match status" value="1"/>
</dbReference>
<dbReference type="Proteomes" id="UP000436088">
    <property type="component" value="Unassembled WGS sequence"/>
</dbReference>
<evidence type="ECO:0000259" key="3">
    <source>
        <dbReference type="Pfam" id="PF25597"/>
    </source>
</evidence>
<evidence type="ECO:0000313" key="5">
    <source>
        <dbReference type="Proteomes" id="UP000436088"/>
    </source>
</evidence>
<keyword evidence="5" id="KW-1185">Reference proteome</keyword>
<feature type="domain" description="Retroviral polymerase SH3-like" evidence="3">
    <location>
        <begin position="20"/>
        <end position="75"/>
    </location>
</feature>
<organism evidence="4 5">
    <name type="scientific">Hibiscus syriacus</name>
    <name type="common">Rose of Sharon</name>
    <dbReference type="NCBI Taxonomy" id="106335"/>
    <lineage>
        <taxon>Eukaryota</taxon>
        <taxon>Viridiplantae</taxon>
        <taxon>Streptophyta</taxon>
        <taxon>Embryophyta</taxon>
        <taxon>Tracheophyta</taxon>
        <taxon>Spermatophyta</taxon>
        <taxon>Magnoliopsida</taxon>
        <taxon>eudicotyledons</taxon>
        <taxon>Gunneridae</taxon>
        <taxon>Pentapetalae</taxon>
        <taxon>rosids</taxon>
        <taxon>malvids</taxon>
        <taxon>Malvales</taxon>
        <taxon>Malvaceae</taxon>
        <taxon>Malvoideae</taxon>
        <taxon>Hibiscus</taxon>
    </lineage>
</organism>
<protein>
    <submittedName>
        <fullName evidence="4">Uncharacterized protein</fullName>
    </submittedName>
</protein>
<evidence type="ECO:0000256" key="1">
    <source>
        <dbReference type="SAM" id="MobiDB-lite"/>
    </source>
</evidence>
<evidence type="ECO:0000259" key="2">
    <source>
        <dbReference type="Pfam" id="PF07727"/>
    </source>
</evidence>
<evidence type="ECO:0000313" key="4">
    <source>
        <dbReference type="EMBL" id="KAE8724436.1"/>
    </source>
</evidence>
<dbReference type="Pfam" id="PF07727">
    <property type="entry name" value="RVT_2"/>
    <property type="match status" value="1"/>
</dbReference>
<dbReference type="GO" id="GO:0004674">
    <property type="term" value="F:protein serine/threonine kinase activity"/>
    <property type="evidence" value="ECO:0007669"/>
    <property type="project" value="TreeGrafter"/>
</dbReference>
<dbReference type="InterPro" id="IPR013103">
    <property type="entry name" value="RVT_2"/>
</dbReference>
<feature type="region of interest" description="Disordered" evidence="1">
    <location>
        <begin position="478"/>
        <end position="526"/>
    </location>
</feature>
<proteinExistence type="predicted"/>
<dbReference type="InterPro" id="IPR057670">
    <property type="entry name" value="SH3_retrovirus"/>
</dbReference>
<dbReference type="Pfam" id="PF25597">
    <property type="entry name" value="SH3_retrovirus"/>
    <property type="match status" value="1"/>
</dbReference>
<dbReference type="EMBL" id="VEPZ02000472">
    <property type="protein sequence ID" value="KAE8724436.1"/>
    <property type="molecule type" value="Genomic_DNA"/>
</dbReference>
<feature type="domain" description="Reverse transcriptase Ty1/copia-type" evidence="2">
    <location>
        <begin position="174"/>
        <end position="293"/>
    </location>
</feature>
<dbReference type="PANTHER" id="PTHR33971:SF3">
    <property type="entry name" value="UBIQUITIN CARBOXYL-TERMINAL HYDROLASE 36"/>
    <property type="match status" value="1"/>
</dbReference>